<accession>A0A4Y2SGD6</accession>
<dbReference type="InterPro" id="IPR000863">
    <property type="entry name" value="Sulfotransferase_dom"/>
</dbReference>
<evidence type="ECO:0000313" key="5">
    <source>
        <dbReference type="Proteomes" id="UP000499080"/>
    </source>
</evidence>
<dbReference type="AlphaFoldDB" id="A0A4Y2SGD6"/>
<evidence type="ECO:0000313" key="4">
    <source>
        <dbReference type="EMBL" id="GBN86295.1"/>
    </source>
</evidence>
<dbReference type="Gene3D" id="3.40.50.300">
    <property type="entry name" value="P-loop containing nucleotide triphosphate hydrolases"/>
    <property type="match status" value="1"/>
</dbReference>
<proteinExistence type="inferred from homology"/>
<comment type="similarity">
    <text evidence="1">Belongs to the sulfotransferase 1 family.</text>
</comment>
<protein>
    <submittedName>
        <fullName evidence="4">Estrogen sulfotransferase, testis isoform</fullName>
    </submittedName>
</protein>
<dbReference type="SUPFAM" id="SSF52540">
    <property type="entry name" value="P-loop containing nucleoside triphosphate hydrolases"/>
    <property type="match status" value="1"/>
</dbReference>
<comment type="caution">
    <text evidence="4">The sequence shown here is derived from an EMBL/GenBank/DDBJ whole genome shotgun (WGS) entry which is preliminary data.</text>
</comment>
<name>A0A4Y2SGD6_ARAVE</name>
<organism evidence="4 5">
    <name type="scientific">Araneus ventricosus</name>
    <name type="common">Orbweaver spider</name>
    <name type="synonym">Epeira ventricosa</name>
    <dbReference type="NCBI Taxonomy" id="182803"/>
    <lineage>
        <taxon>Eukaryota</taxon>
        <taxon>Metazoa</taxon>
        <taxon>Ecdysozoa</taxon>
        <taxon>Arthropoda</taxon>
        <taxon>Chelicerata</taxon>
        <taxon>Arachnida</taxon>
        <taxon>Araneae</taxon>
        <taxon>Araneomorphae</taxon>
        <taxon>Entelegynae</taxon>
        <taxon>Araneoidea</taxon>
        <taxon>Araneidae</taxon>
        <taxon>Araneus</taxon>
    </lineage>
</organism>
<dbReference type="Pfam" id="PF00685">
    <property type="entry name" value="Sulfotransfer_1"/>
    <property type="match status" value="1"/>
</dbReference>
<dbReference type="Proteomes" id="UP000499080">
    <property type="component" value="Unassembled WGS sequence"/>
</dbReference>
<dbReference type="OrthoDB" id="205623at2759"/>
<reference evidence="4 5" key="1">
    <citation type="journal article" date="2019" name="Sci. Rep.">
        <title>Orb-weaving spider Araneus ventricosus genome elucidates the spidroin gene catalogue.</title>
        <authorList>
            <person name="Kono N."/>
            <person name="Nakamura H."/>
            <person name="Ohtoshi R."/>
            <person name="Moran D.A.P."/>
            <person name="Shinohara A."/>
            <person name="Yoshida Y."/>
            <person name="Fujiwara M."/>
            <person name="Mori M."/>
            <person name="Tomita M."/>
            <person name="Arakawa K."/>
        </authorList>
    </citation>
    <scope>NUCLEOTIDE SEQUENCE [LARGE SCALE GENOMIC DNA]</scope>
</reference>
<evidence type="ECO:0000256" key="2">
    <source>
        <dbReference type="ARBA" id="ARBA00022679"/>
    </source>
</evidence>
<dbReference type="PANTHER" id="PTHR11783">
    <property type="entry name" value="SULFOTRANSFERASE SULT"/>
    <property type="match status" value="1"/>
</dbReference>
<feature type="domain" description="Sulfotransferase" evidence="3">
    <location>
        <begin position="50"/>
        <end position="292"/>
    </location>
</feature>
<dbReference type="EMBL" id="BGPR01021217">
    <property type="protein sequence ID" value="GBN86295.1"/>
    <property type="molecule type" value="Genomic_DNA"/>
</dbReference>
<gene>
    <name evidence="4" type="primary">Sult1e1_1</name>
    <name evidence="4" type="ORF">AVEN_195800_1</name>
</gene>
<evidence type="ECO:0000259" key="3">
    <source>
        <dbReference type="Pfam" id="PF00685"/>
    </source>
</evidence>
<dbReference type="InterPro" id="IPR027417">
    <property type="entry name" value="P-loop_NTPase"/>
</dbReference>
<sequence>MSAKFQFSNLPKDEKLAESFDVYLCNEFSLPSFAIKFIQEEYETYEARNDDIYVVSYPKTGTTWLQEIVYLIHSNLDIKSALSLSLNKRFPYIEHSTTNFSEVKNISSPRLLKTHLPYSCLPQDILQKQCKMIYITRNPRDVAVSYYHFACMLKETQYKGNFEQFFQRFYLDRTTYSPFLLHNLEFWNRRNDKNVLFLFYEDLKVDISSNLKKIAAFLDRNLSSEELNSIKEHTDFKSMAKQESTALSEDSSIGNKGSFYRKGQVGDWKNYFTQDMIQKLDAKVNEVLKDSGLQYTYEL</sequence>
<evidence type="ECO:0000256" key="1">
    <source>
        <dbReference type="ARBA" id="ARBA00005771"/>
    </source>
</evidence>
<dbReference type="GO" id="GO:0008146">
    <property type="term" value="F:sulfotransferase activity"/>
    <property type="evidence" value="ECO:0007669"/>
    <property type="project" value="InterPro"/>
</dbReference>
<keyword evidence="2 4" id="KW-0808">Transferase</keyword>
<keyword evidence="5" id="KW-1185">Reference proteome</keyword>